<gene>
    <name evidence="1" type="ORF">MUN78_05880</name>
</gene>
<accession>A0ABY4FQ15</accession>
<reference evidence="1 2" key="1">
    <citation type="submission" date="2022-04" db="EMBL/GenBank/DDBJ databases">
        <title>Leucobacter sp. isolated from rhizosphere of garlic.</title>
        <authorList>
            <person name="Won M."/>
            <person name="Lee C.-M."/>
            <person name="Woen H.-Y."/>
            <person name="Kwon S.-W."/>
        </authorList>
    </citation>
    <scope>NUCLEOTIDE SEQUENCE [LARGE SCALE GENOMIC DNA]</scope>
    <source>
        <strain evidence="1 2">H21R-40</strain>
    </source>
</reference>
<evidence type="ECO:0000313" key="2">
    <source>
        <dbReference type="Proteomes" id="UP000831786"/>
    </source>
</evidence>
<dbReference type="EMBL" id="CP095045">
    <property type="protein sequence ID" value="UOQ58366.1"/>
    <property type="molecule type" value="Genomic_DNA"/>
</dbReference>
<evidence type="ECO:0000313" key="1">
    <source>
        <dbReference type="EMBL" id="UOQ58366.1"/>
    </source>
</evidence>
<protein>
    <recommendedName>
        <fullName evidence="3">Cold-shock protein</fullName>
    </recommendedName>
</protein>
<evidence type="ECO:0008006" key="3">
    <source>
        <dbReference type="Google" id="ProtNLM"/>
    </source>
</evidence>
<keyword evidence="2" id="KW-1185">Reference proteome</keyword>
<proteinExistence type="predicted"/>
<organism evidence="1 2">
    <name type="scientific">Leucobacter allii</name>
    <dbReference type="NCBI Taxonomy" id="2932247"/>
    <lineage>
        <taxon>Bacteria</taxon>
        <taxon>Bacillati</taxon>
        <taxon>Actinomycetota</taxon>
        <taxon>Actinomycetes</taxon>
        <taxon>Micrococcales</taxon>
        <taxon>Microbacteriaceae</taxon>
        <taxon>Leucobacter</taxon>
    </lineage>
</organism>
<dbReference type="Proteomes" id="UP000831786">
    <property type="component" value="Chromosome"/>
</dbReference>
<dbReference type="RefSeq" id="WP_244693592.1">
    <property type="nucleotide sequence ID" value="NZ_CP095044.1"/>
</dbReference>
<name>A0ABY4FQ15_9MICO</name>
<sequence>MANAIAERPTALKLTASKTTRGDWILRSMCQQWHTVFKRMARPEAAYDCPYCGADVR</sequence>